<dbReference type="EMBL" id="CAKOGL010000022">
    <property type="protein sequence ID" value="CAH2100357.1"/>
    <property type="molecule type" value="Genomic_DNA"/>
</dbReference>
<dbReference type="GO" id="GO:0004993">
    <property type="term" value="F:G protein-coupled serotonin receptor activity"/>
    <property type="evidence" value="ECO:0007669"/>
    <property type="project" value="UniProtKB-ARBA"/>
</dbReference>
<dbReference type="PANTHER" id="PTHR24248:SF199">
    <property type="entry name" value="IP13425P-RELATED"/>
    <property type="match status" value="1"/>
</dbReference>
<reference evidence="14" key="1">
    <citation type="submission" date="2022-03" db="EMBL/GenBank/DDBJ databases">
        <authorList>
            <person name="Tunstrom K."/>
        </authorList>
    </citation>
    <scope>NUCLEOTIDE SEQUENCE</scope>
</reference>
<evidence type="ECO:0000313" key="14">
    <source>
        <dbReference type="EMBL" id="CAH2100357.1"/>
    </source>
</evidence>
<keyword evidence="8" id="KW-1015">Disulfide bond</keyword>
<dbReference type="InterPro" id="IPR000276">
    <property type="entry name" value="GPCR_Rhodpsn"/>
</dbReference>
<feature type="transmembrane region" description="Helical" evidence="12">
    <location>
        <begin position="149"/>
        <end position="174"/>
    </location>
</feature>
<keyword evidence="6 11" id="KW-0297">G-protein coupled receptor</keyword>
<dbReference type="PANTHER" id="PTHR24248">
    <property type="entry name" value="ADRENERGIC RECEPTOR-RELATED G-PROTEIN COUPLED RECEPTOR"/>
    <property type="match status" value="1"/>
</dbReference>
<feature type="transmembrane region" description="Helical" evidence="12">
    <location>
        <begin position="236"/>
        <end position="254"/>
    </location>
</feature>
<feature type="domain" description="G-protein coupled receptors family 1 profile" evidence="13">
    <location>
        <begin position="11"/>
        <end position="286"/>
    </location>
</feature>
<comment type="similarity">
    <text evidence="2 11">Belongs to the G-protein coupled receptor 1 family.</text>
</comment>
<dbReference type="Pfam" id="PF00001">
    <property type="entry name" value="7tm_1"/>
    <property type="match status" value="1"/>
</dbReference>
<evidence type="ECO:0000256" key="2">
    <source>
        <dbReference type="ARBA" id="ARBA00010663"/>
    </source>
</evidence>
<dbReference type="PRINTS" id="PR00237">
    <property type="entry name" value="GPCRRHODOPSN"/>
</dbReference>
<dbReference type="Gene3D" id="1.20.1070.10">
    <property type="entry name" value="Rhodopsin 7-helix transmembrane proteins"/>
    <property type="match status" value="1"/>
</dbReference>
<dbReference type="GO" id="GO:0043410">
    <property type="term" value="P:positive regulation of MAPK cascade"/>
    <property type="evidence" value="ECO:0007669"/>
    <property type="project" value="TreeGrafter"/>
</dbReference>
<dbReference type="PROSITE" id="PS00237">
    <property type="entry name" value="G_PROTEIN_RECEP_F1_1"/>
    <property type="match status" value="1"/>
</dbReference>
<evidence type="ECO:0000256" key="12">
    <source>
        <dbReference type="SAM" id="Phobius"/>
    </source>
</evidence>
<keyword evidence="7 12" id="KW-0472">Membrane</keyword>
<evidence type="ECO:0000259" key="13">
    <source>
        <dbReference type="PROSITE" id="PS50262"/>
    </source>
</evidence>
<accession>A0AAU9UR58</accession>
<evidence type="ECO:0000256" key="8">
    <source>
        <dbReference type="ARBA" id="ARBA00023157"/>
    </source>
</evidence>
<keyword evidence="4 11" id="KW-0812">Transmembrane</keyword>
<evidence type="ECO:0000256" key="10">
    <source>
        <dbReference type="ARBA" id="ARBA00023224"/>
    </source>
</evidence>
<feature type="transmembrane region" description="Helical" evidence="12">
    <location>
        <begin position="69"/>
        <end position="87"/>
    </location>
</feature>
<evidence type="ECO:0000256" key="6">
    <source>
        <dbReference type="ARBA" id="ARBA00023040"/>
    </source>
</evidence>
<keyword evidence="10 11" id="KW-0807">Transducer</keyword>
<sequence length="320" mass="35746">MMLINTATILGNTAVMLALWRARRAPSHYPLASLVLADLLVGLLVQPLAAMRELFVFNLNRAICSCWSTMDVLCCTASILSLCALGWERWSGITAPLSRARRGRRARVLAVLVWPVAILVALPNAFIPSPRHFHPGELEKACSVNINTGYVFFSITLSFYLPAGALVTLYGFILRALSAPPPIRAHRGRSPYHEPRGPVSSSLINNKPLQKSEITTDNNQNITNFILRQRRATRTIVMLMALFLICWTPYFVILPLDSLYDCVWEITWQWCTWLGYMNSVLNPLVYAAASPSVRRALHSSLTSSGSRNVDVPLTPRVRRS</sequence>
<evidence type="ECO:0000256" key="3">
    <source>
        <dbReference type="ARBA" id="ARBA00022475"/>
    </source>
</evidence>
<evidence type="ECO:0000256" key="11">
    <source>
        <dbReference type="RuleBase" id="RU000688"/>
    </source>
</evidence>
<organism evidence="14 15">
    <name type="scientific">Euphydryas editha</name>
    <name type="common">Edith's checkerspot</name>
    <dbReference type="NCBI Taxonomy" id="104508"/>
    <lineage>
        <taxon>Eukaryota</taxon>
        <taxon>Metazoa</taxon>
        <taxon>Ecdysozoa</taxon>
        <taxon>Arthropoda</taxon>
        <taxon>Hexapoda</taxon>
        <taxon>Insecta</taxon>
        <taxon>Pterygota</taxon>
        <taxon>Neoptera</taxon>
        <taxon>Endopterygota</taxon>
        <taxon>Lepidoptera</taxon>
        <taxon>Glossata</taxon>
        <taxon>Ditrysia</taxon>
        <taxon>Papilionoidea</taxon>
        <taxon>Nymphalidae</taxon>
        <taxon>Nymphalinae</taxon>
        <taxon>Euphydryas</taxon>
    </lineage>
</organism>
<proteinExistence type="inferred from homology"/>
<keyword evidence="3" id="KW-1003">Cell membrane</keyword>
<feature type="transmembrane region" description="Helical" evidence="12">
    <location>
        <begin position="29"/>
        <end position="49"/>
    </location>
</feature>
<comment type="subcellular location">
    <subcellularLocation>
        <location evidence="1">Cell membrane</location>
        <topology evidence="1">Multi-pass membrane protein</topology>
    </subcellularLocation>
</comment>
<gene>
    <name evidence="14" type="ORF">EEDITHA_LOCUS15234</name>
</gene>
<keyword evidence="15" id="KW-1185">Reference proteome</keyword>
<feature type="transmembrane region" description="Helical" evidence="12">
    <location>
        <begin position="266"/>
        <end position="289"/>
    </location>
</feature>
<dbReference type="InterPro" id="IPR017452">
    <property type="entry name" value="GPCR_Rhodpsn_7TM"/>
</dbReference>
<evidence type="ECO:0000256" key="7">
    <source>
        <dbReference type="ARBA" id="ARBA00023136"/>
    </source>
</evidence>
<dbReference type="GO" id="GO:0005886">
    <property type="term" value="C:plasma membrane"/>
    <property type="evidence" value="ECO:0007669"/>
    <property type="project" value="UniProtKB-SubCell"/>
</dbReference>
<dbReference type="SUPFAM" id="SSF81321">
    <property type="entry name" value="Family A G protein-coupled receptor-like"/>
    <property type="match status" value="1"/>
</dbReference>
<keyword evidence="9 11" id="KW-0675">Receptor</keyword>
<evidence type="ECO:0000256" key="9">
    <source>
        <dbReference type="ARBA" id="ARBA00023170"/>
    </source>
</evidence>
<dbReference type="Proteomes" id="UP001153954">
    <property type="component" value="Unassembled WGS sequence"/>
</dbReference>
<dbReference type="GO" id="GO:0071880">
    <property type="term" value="P:adenylate cyclase-activating adrenergic receptor signaling pathway"/>
    <property type="evidence" value="ECO:0007669"/>
    <property type="project" value="TreeGrafter"/>
</dbReference>
<protein>
    <recommendedName>
        <fullName evidence="13">G-protein coupled receptors family 1 profile domain-containing protein</fullName>
    </recommendedName>
</protein>
<evidence type="ECO:0000256" key="4">
    <source>
        <dbReference type="ARBA" id="ARBA00022692"/>
    </source>
</evidence>
<evidence type="ECO:0000256" key="1">
    <source>
        <dbReference type="ARBA" id="ARBA00004651"/>
    </source>
</evidence>
<keyword evidence="5 12" id="KW-1133">Transmembrane helix</keyword>
<evidence type="ECO:0000313" key="15">
    <source>
        <dbReference type="Proteomes" id="UP001153954"/>
    </source>
</evidence>
<name>A0AAU9UR58_EUPED</name>
<comment type="caution">
    <text evidence="14">The sequence shown here is derived from an EMBL/GenBank/DDBJ whole genome shotgun (WGS) entry which is preliminary data.</text>
</comment>
<dbReference type="PROSITE" id="PS50262">
    <property type="entry name" value="G_PROTEIN_RECEP_F1_2"/>
    <property type="match status" value="1"/>
</dbReference>
<dbReference type="AlphaFoldDB" id="A0AAU9UR58"/>
<feature type="transmembrane region" description="Helical" evidence="12">
    <location>
        <begin position="108"/>
        <end position="129"/>
    </location>
</feature>
<evidence type="ECO:0000256" key="5">
    <source>
        <dbReference type="ARBA" id="ARBA00022989"/>
    </source>
</evidence>